<keyword evidence="7" id="KW-1133">Transmembrane helix</keyword>
<protein>
    <submittedName>
        <fullName evidence="10">Methyl-accepting chemotaxis protein</fullName>
    </submittedName>
</protein>
<dbReference type="AlphaFoldDB" id="A0A1I7KT51"/>
<dbReference type="SMART" id="SM00304">
    <property type="entry name" value="HAMP"/>
    <property type="match status" value="1"/>
</dbReference>
<keyword evidence="7" id="KW-0812">Transmembrane</keyword>
<dbReference type="PANTHER" id="PTHR43531:SF14">
    <property type="entry name" value="METHYL-ACCEPTING CHEMOTAXIS PROTEIN I-RELATED"/>
    <property type="match status" value="1"/>
</dbReference>
<keyword evidence="2" id="KW-0488">Methylation</keyword>
<evidence type="ECO:0000256" key="1">
    <source>
        <dbReference type="ARBA" id="ARBA00004370"/>
    </source>
</evidence>
<dbReference type="CDD" id="cd19411">
    <property type="entry name" value="MCP2201-like_sensor"/>
    <property type="match status" value="1"/>
</dbReference>
<dbReference type="SMART" id="SM00283">
    <property type="entry name" value="MA"/>
    <property type="match status" value="1"/>
</dbReference>
<dbReference type="PROSITE" id="PS50885">
    <property type="entry name" value="HAMP"/>
    <property type="match status" value="1"/>
</dbReference>
<dbReference type="InterPro" id="IPR004090">
    <property type="entry name" value="Chemotax_Me-accpt_rcpt"/>
</dbReference>
<dbReference type="CDD" id="cd11386">
    <property type="entry name" value="MCP_signal"/>
    <property type="match status" value="1"/>
</dbReference>
<dbReference type="InterPro" id="IPR024478">
    <property type="entry name" value="HlyB_4HB_MCP"/>
</dbReference>
<dbReference type="FunFam" id="1.10.287.950:FF:000001">
    <property type="entry name" value="Methyl-accepting chemotaxis sensory transducer"/>
    <property type="match status" value="1"/>
</dbReference>
<dbReference type="STRING" id="1035707.SAMN05216552_101973"/>
<dbReference type="GO" id="GO:0006935">
    <property type="term" value="P:chemotaxis"/>
    <property type="evidence" value="ECO:0007669"/>
    <property type="project" value="InterPro"/>
</dbReference>
<sequence>MKLTNLNIGVRLAAGYALVLVLLAGVALFGINGLNASNEAMHHIVDVNVEKMRLLEQMSQSTHVVARVIRTIALQSDEAAGRVEFKKIERARADYADANAALEKMQLDQAGRALMAEIKADREAALPLNNRFQELSKTDREAAVAFLLREAGPATTAWQDAIHKYMDLQRTKSRQDQKMADDSNRQARTLMLGATAAALLLGAATAWAIGRSITVPLAEAVRVARTVASGDLGSVIRADASDEVGQLLRALKDMNDSLHGIVCQVRGGADTIATASCEIAQGNLDLSSRTERQAGSLQETASSMEELTSIVKQNAEHARRGNELAGSASTVAVQGGAAVAQVVDTMDAISASSKKIADIIGVIDGIAFQTNILALNAAVEAARAGEQGRGFAVVASEVRNLAHRSAAAAKEIKSLIGDSVQQVGLGVELVGKAGATMESVVQSINGVAGVMADISSASEEQTAGIEQINQAICQMDQTTQQNAALVEQAAAAASSLEEQAAGLTRMVAAFRTGAPDAAPAPSGASRRRGQSALRLAPGPHGKLAAA</sequence>
<feature type="region of interest" description="Disordered" evidence="6">
    <location>
        <begin position="514"/>
        <end position="546"/>
    </location>
</feature>
<name>A0A1I7KT51_9BURK</name>
<evidence type="ECO:0000256" key="6">
    <source>
        <dbReference type="SAM" id="MobiDB-lite"/>
    </source>
</evidence>
<evidence type="ECO:0000256" key="3">
    <source>
        <dbReference type="ARBA" id="ARBA00029447"/>
    </source>
</evidence>
<dbReference type="Pfam" id="PF00015">
    <property type="entry name" value="MCPsignal"/>
    <property type="match status" value="1"/>
</dbReference>
<dbReference type="GO" id="GO:0007165">
    <property type="term" value="P:signal transduction"/>
    <property type="evidence" value="ECO:0007669"/>
    <property type="project" value="UniProtKB-KW"/>
</dbReference>
<feature type="coiled-coil region" evidence="5">
    <location>
        <begin position="468"/>
        <end position="506"/>
    </location>
</feature>
<dbReference type="CDD" id="cd06225">
    <property type="entry name" value="HAMP"/>
    <property type="match status" value="1"/>
</dbReference>
<feature type="domain" description="HAMP" evidence="9">
    <location>
        <begin position="211"/>
        <end position="263"/>
    </location>
</feature>
<keyword evidence="4" id="KW-0807">Transducer</keyword>
<dbReference type="InterPro" id="IPR003660">
    <property type="entry name" value="HAMP_dom"/>
</dbReference>
<evidence type="ECO:0000259" key="9">
    <source>
        <dbReference type="PROSITE" id="PS50885"/>
    </source>
</evidence>
<dbReference type="PROSITE" id="PS50111">
    <property type="entry name" value="CHEMOTAXIS_TRANSDUC_2"/>
    <property type="match status" value="1"/>
</dbReference>
<evidence type="ECO:0000256" key="2">
    <source>
        <dbReference type="ARBA" id="ARBA00022481"/>
    </source>
</evidence>
<dbReference type="Proteomes" id="UP000199391">
    <property type="component" value="Unassembled WGS sequence"/>
</dbReference>
<dbReference type="InterPro" id="IPR051310">
    <property type="entry name" value="MCP_chemotaxis"/>
</dbReference>
<dbReference type="SUPFAM" id="SSF58104">
    <property type="entry name" value="Methyl-accepting chemotaxis protein (MCP) signaling domain"/>
    <property type="match status" value="1"/>
</dbReference>
<keyword evidence="7" id="KW-0472">Membrane</keyword>
<comment type="subcellular location">
    <subcellularLocation>
        <location evidence="1">Membrane</location>
    </subcellularLocation>
</comment>
<dbReference type="Pfam" id="PF00672">
    <property type="entry name" value="HAMP"/>
    <property type="match status" value="1"/>
</dbReference>
<evidence type="ECO:0000256" key="7">
    <source>
        <dbReference type="SAM" id="Phobius"/>
    </source>
</evidence>
<evidence type="ECO:0000259" key="8">
    <source>
        <dbReference type="PROSITE" id="PS50111"/>
    </source>
</evidence>
<accession>A0A1I7KT51</accession>
<reference evidence="11" key="1">
    <citation type="submission" date="2016-10" db="EMBL/GenBank/DDBJ databases">
        <authorList>
            <person name="Varghese N."/>
            <person name="Submissions S."/>
        </authorList>
    </citation>
    <scope>NUCLEOTIDE SEQUENCE [LARGE SCALE GENOMIC DNA]</scope>
    <source>
        <strain evidence="11">CGMCC 1.11014</strain>
    </source>
</reference>
<feature type="compositionally biased region" description="Low complexity" evidence="6">
    <location>
        <begin position="514"/>
        <end position="524"/>
    </location>
</feature>
<evidence type="ECO:0000256" key="5">
    <source>
        <dbReference type="SAM" id="Coils"/>
    </source>
</evidence>
<dbReference type="GO" id="GO:0005886">
    <property type="term" value="C:plasma membrane"/>
    <property type="evidence" value="ECO:0007669"/>
    <property type="project" value="TreeGrafter"/>
</dbReference>
<comment type="similarity">
    <text evidence="3">Belongs to the methyl-accepting chemotaxis (MCP) protein family.</text>
</comment>
<proteinExistence type="inferred from homology"/>
<evidence type="ECO:0000313" key="10">
    <source>
        <dbReference type="EMBL" id="SFV00629.1"/>
    </source>
</evidence>
<dbReference type="PRINTS" id="PR00260">
    <property type="entry name" value="CHEMTRNSDUCR"/>
</dbReference>
<evidence type="ECO:0000313" key="11">
    <source>
        <dbReference type="Proteomes" id="UP000199391"/>
    </source>
</evidence>
<gene>
    <name evidence="10" type="ORF">SAMN05216552_101973</name>
</gene>
<keyword evidence="5" id="KW-0175">Coiled coil</keyword>
<feature type="transmembrane region" description="Helical" evidence="7">
    <location>
        <begin position="12"/>
        <end position="31"/>
    </location>
</feature>
<keyword evidence="11" id="KW-1185">Reference proteome</keyword>
<dbReference type="PANTHER" id="PTHR43531">
    <property type="entry name" value="PROTEIN ICFG"/>
    <property type="match status" value="1"/>
</dbReference>
<dbReference type="InterPro" id="IPR004089">
    <property type="entry name" value="MCPsignal_dom"/>
</dbReference>
<dbReference type="EMBL" id="FPBO01000019">
    <property type="protein sequence ID" value="SFV00629.1"/>
    <property type="molecule type" value="Genomic_DNA"/>
</dbReference>
<dbReference type="OrthoDB" id="8712992at2"/>
<evidence type="ECO:0000256" key="4">
    <source>
        <dbReference type="PROSITE-ProRule" id="PRU00284"/>
    </source>
</evidence>
<organism evidence="10 11">
    <name type="scientific">Pseudoduganella namucuonensis</name>
    <dbReference type="NCBI Taxonomy" id="1035707"/>
    <lineage>
        <taxon>Bacteria</taxon>
        <taxon>Pseudomonadati</taxon>
        <taxon>Pseudomonadota</taxon>
        <taxon>Betaproteobacteria</taxon>
        <taxon>Burkholderiales</taxon>
        <taxon>Oxalobacteraceae</taxon>
        <taxon>Telluria group</taxon>
        <taxon>Pseudoduganella</taxon>
    </lineage>
</organism>
<dbReference type="Pfam" id="PF12729">
    <property type="entry name" value="4HB_MCP_1"/>
    <property type="match status" value="1"/>
</dbReference>
<dbReference type="Gene3D" id="1.10.287.950">
    <property type="entry name" value="Methyl-accepting chemotaxis protein"/>
    <property type="match status" value="1"/>
</dbReference>
<dbReference type="GO" id="GO:0004888">
    <property type="term" value="F:transmembrane signaling receptor activity"/>
    <property type="evidence" value="ECO:0007669"/>
    <property type="project" value="InterPro"/>
</dbReference>
<feature type="domain" description="Methyl-accepting transducer" evidence="8">
    <location>
        <begin position="268"/>
        <end position="497"/>
    </location>
</feature>
<dbReference type="InterPro" id="IPR047347">
    <property type="entry name" value="YvaQ-like_sensor"/>
</dbReference>
<dbReference type="RefSeq" id="WP_093557266.1">
    <property type="nucleotide sequence ID" value="NZ_FPBO01000019.1"/>
</dbReference>